<keyword evidence="5 6" id="KW-0472">Membrane</keyword>
<dbReference type="Proteomes" id="UP000064967">
    <property type="component" value="Chromosome"/>
</dbReference>
<evidence type="ECO:0000256" key="2">
    <source>
        <dbReference type="ARBA" id="ARBA00022475"/>
    </source>
</evidence>
<dbReference type="KEGG" id="llu:AKJ09_08643"/>
<dbReference type="PANTHER" id="PTHR32196:SF72">
    <property type="entry name" value="RIBOSE IMPORT PERMEASE PROTEIN RBSC"/>
    <property type="match status" value="1"/>
</dbReference>
<dbReference type="PATRIC" id="fig|1391654.3.peg.8759"/>
<evidence type="ECO:0000256" key="5">
    <source>
        <dbReference type="ARBA" id="ARBA00023136"/>
    </source>
</evidence>
<feature type="transmembrane region" description="Helical" evidence="6">
    <location>
        <begin position="50"/>
        <end position="70"/>
    </location>
</feature>
<comment type="subcellular location">
    <subcellularLocation>
        <location evidence="1">Cell membrane</location>
        <topology evidence="1">Multi-pass membrane protein</topology>
    </subcellularLocation>
</comment>
<evidence type="ECO:0000313" key="8">
    <source>
        <dbReference type="Proteomes" id="UP000064967"/>
    </source>
</evidence>
<evidence type="ECO:0000256" key="3">
    <source>
        <dbReference type="ARBA" id="ARBA00022692"/>
    </source>
</evidence>
<dbReference type="InterPro" id="IPR001851">
    <property type="entry name" value="ABC_transp_permease"/>
</dbReference>
<dbReference type="PANTHER" id="PTHR32196">
    <property type="entry name" value="ABC TRANSPORTER PERMEASE PROTEIN YPHD-RELATED-RELATED"/>
    <property type="match status" value="1"/>
</dbReference>
<keyword evidence="2" id="KW-1003">Cell membrane</keyword>
<dbReference type="CDD" id="cd06579">
    <property type="entry name" value="TM_PBP1_transp_AraH_like"/>
    <property type="match status" value="1"/>
</dbReference>
<evidence type="ECO:0000313" key="7">
    <source>
        <dbReference type="EMBL" id="AKV01980.1"/>
    </source>
</evidence>
<dbReference type="GO" id="GO:0022857">
    <property type="term" value="F:transmembrane transporter activity"/>
    <property type="evidence" value="ECO:0007669"/>
    <property type="project" value="InterPro"/>
</dbReference>
<feature type="transmembrane region" description="Helical" evidence="6">
    <location>
        <begin position="20"/>
        <end position="38"/>
    </location>
</feature>
<reference evidence="7 8" key="1">
    <citation type="submission" date="2015-08" db="EMBL/GenBank/DDBJ databases">
        <authorList>
            <person name="Babu N.S."/>
            <person name="Beckwith C.J."/>
            <person name="Beseler K.G."/>
            <person name="Brison A."/>
            <person name="Carone J.V."/>
            <person name="Caskin T.P."/>
            <person name="Diamond M."/>
            <person name="Durham M.E."/>
            <person name="Foxe J.M."/>
            <person name="Go M."/>
            <person name="Henderson B.A."/>
            <person name="Jones I.B."/>
            <person name="McGettigan J.A."/>
            <person name="Micheletti S.J."/>
            <person name="Nasrallah M.E."/>
            <person name="Ortiz D."/>
            <person name="Piller C.R."/>
            <person name="Privatt S.R."/>
            <person name="Schneider S.L."/>
            <person name="Sharp S."/>
            <person name="Smith T.C."/>
            <person name="Stanton J.D."/>
            <person name="Ullery H.E."/>
            <person name="Wilson R.J."/>
            <person name="Serrano M.G."/>
            <person name="Buck G."/>
            <person name="Lee V."/>
            <person name="Wang Y."/>
            <person name="Carvalho R."/>
            <person name="Voegtly L."/>
            <person name="Shi R."/>
            <person name="Duckworth R."/>
            <person name="Johnson A."/>
            <person name="Loviza R."/>
            <person name="Walstead R."/>
            <person name="Shah Z."/>
            <person name="Kiflezghi M."/>
            <person name="Wade K."/>
            <person name="Ball S.L."/>
            <person name="Bradley K.W."/>
            <person name="Asai D.J."/>
            <person name="Bowman C.A."/>
            <person name="Russell D.A."/>
            <person name="Pope W.H."/>
            <person name="Jacobs-Sera D."/>
            <person name="Hendrix R.W."/>
            <person name="Hatfull G.F."/>
        </authorList>
    </citation>
    <scope>NUCLEOTIDE SEQUENCE [LARGE SCALE GENOMIC DNA]</scope>
    <source>
        <strain evidence="7 8">DSM 27648</strain>
    </source>
</reference>
<keyword evidence="4 6" id="KW-1133">Transmembrane helix</keyword>
<accession>A0A0K1Q976</accession>
<dbReference type="Pfam" id="PF02653">
    <property type="entry name" value="BPD_transp_2"/>
    <property type="match status" value="1"/>
</dbReference>
<keyword evidence="3 6" id="KW-0812">Transmembrane</keyword>
<evidence type="ECO:0000256" key="6">
    <source>
        <dbReference type="SAM" id="Phobius"/>
    </source>
</evidence>
<feature type="transmembrane region" description="Helical" evidence="6">
    <location>
        <begin position="167"/>
        <end position="188"/>
    </location>
</feature>
<evidence type="ECO:0000256" key="4">
    <source>
        <dbReference type="ARBA" id="ARBA00022989"/>
    </source>
</evidence>
<keyword evidence="8" id="KW-1185">Reference proteome</keyword>
<feature type="transmembrane region" description="Helical" evidence="6">
    <location>
        <begin position="217"/>
        <end position="235"/>
    </location>
</feature>
<protein>
    <submittedName>
        <fullName evidence="7">Ribose ABC transport system, permease protein RbsC</fullName>
    </submittedName>
</protein>
<feature type="transmembrane region" description="Helical" evidence="6">
    <location>
        <begin position="295"/>
        <end position="312"/>
    </location>
</feature>
<dbReference type="GO" id="GO:0005886">
    <property type="term" value="C:plasma membrane"/>
    <property type="evidence" value="ECO:0007669"/>
    <property type="project" value="UniProtKB-SubCell"/>
</dbReference>
<feature type="transmembrane region" description="Helical" evidence="6">
    <location>
        <begin position="100"/>
        <end position="121"/>
    </location>
</feature>
<evidence type="ECO:0000256" key="1">
    <source>
        <dbReference type="ARBA" id="ARBA00004651"/>
    </source>
</evidence>
<sequence>MKALVTRARALFGAGKRPAWVAPLLALVVVFCAIAARVPDTFLLPQNLLVMARQTVVVATCALGMTLVIVTGGIDLSTGSLVALTTVVIAKLLKGGTSPALAVLCALAVSGLVGATIGAFIGRLRLKPFVVTLGAMSVLRGAAKGLADEQKIDCDPRGLEKTLAADLSAPGIWIALTLAVLVACVLTYTRFGRHVYAVGSNEAAARLVGIDTGRVKIAVYALSSLLVGVAGVMEFSTLTVGDPTDSVGLELDVIAAVVIGGGSLSGGEGSIAGSLLGALLMTVIRSGAVHLGMQSWVQEVVTGIIIVLAVALDRARHRRTARG</sequence>
<dbReference type="EMBL" id="CP012333">
    <property type="protein sequence ID" value="AKV01980.1"/>
    <property type="molecule type" value="Genomic_DNA"/>
</dbReference>
<gene>
    <name evidence="7" type="ORF">AKJ09_08643</name>
</gene>
<organism evidence="7 8">
    <name type="scientific">Labilithrix luteola</name>
    <dbReference type="NCBI Taxonomy" id="1391654"/>
    <lineage>
        <taxon>Bacteria</taxon>
        <taxon>Pseudomonadati</taxon>
        <taxon>Myxococcota</taxon>
        <taxon>Polyangia</taxon>
        <taxon>Polyangiales</taxon>
        <taxon>Labilitrichaceae</taxon>
        <taxon>Labilithrix</taxon>
    </lineage>
</organism>
<name>A0A0K1Q976_9BACT</name>
<dbReference type="STRING" id="1391654.AKJ09_08643"/>
<dbReference type="AlphaFoldDB" id="A0A0K1Q976"/>
<dbReference type="RefSeq" id="WP_240488772.1">
    <property type="nucleotide sequence ID" value="NZ_CP012333.1"/>
</dbReference>
<proteinExistence type="predicted"/>